<dbReference type="Gene3D" id="3.30.420.80">
    <property type="entry name" value="Ribosomal protein S11"/>
    <property type="match status" value="1"/>
</dbReference>
<comment type="similarity">
    <text evidence="1 7 8">Belongs to the universal ribosomal protein uS11 family.</text>
</comment>
<name>A0A1Y6K6E8_9CHLR</name>
<dbReference type="GO" id="GO:0006412">
    <property type="term" value="P:translation"/>
    <property type="evidence" value="ECO:0007669"/>
    <property type="project" value="UniProtKB-UniRule"/>
</dbReference>
<keyword evidence="10" id="KW-1185">Reference proteome</keyword>
<sequence length="134" mass="14473">MAKKPQRSRRVTGARKIKRQMSSAQVHVHATFNNTIITVTDQIGNTVCWGSAGSAGFKGSRKSTPFAARMATEQVIKTAQGFGIQEVDLIVKGPGPGREAAIRAVQSLGITVRSIEDVTPVPHNGCRPPKRRRV</sequence>
<dbReference type="NCBIfam" id="TIGR03632">
    <property type="entry name" value="uS11_bact"/>
    <property type="match status" value="1"/>
</dbReference>
<keyword evidence="4 7" id="KW-0689">Ribosomal protein</keyword>
<evidence type="ECO:0000256" key="7">
    <source>
        <dbReference type="HAMAP-Rule" id="MF_01310"/>
    </source>
</evidence>
<dbReference type="SUPFAM" id="SSF53137">
    <property type="entry name" value="Translational machinery components"/>
    <property type="match status" value="1"/>
</dbReference>
<evidence type="ECO:0000256" key="3">
    <source>
        <dbReference type="ARBA" id="ARBA00022884"/>
    </source>
</evidence>
<evidence type="ECO:0000313" key="10">
    <source>
        <dbReference type="Proteomes" id="UP000195514"/>
    </source>
</evidence>
<dbReference type="PANTHER" id="PTHR11759">
    <property type="entry name" value="40S RIBOSOMAL PROTEIN S14/30S RIBOSOMAL PROTEIN S11"/>
    <property type="match status" value="1"/>
</dbReference>
<dbReference type="InterPro" id="IPR018102">
    <property type="entry name" value="Ribosomal_uS11_CS"/>
</dbReference>
<keyword evidence="3 7" id="KW-0694">RNA-binding</keyword>
<dbReference type="GO" id="GO:0003735">
    <property type="term" value="F:structural constituent of ribosome"/>
    <property type="evidence" value="ECO:0007669"/>
    <property type="project" value="InterPro"/>
</dbReference>
<dbReference type="GO" id="GO:0005840">
    <property type="term" value="C:ribosome"/>
    <property type="evidence" value="ECO:0007669"/>
    <property type="project" value="UniProtKB-KW"/>
</dbReference>
<dbReference type="KEGG" id="abat:CFX1CAM_0544"/>
<evidence type="ECO:0000313" key="9">
    <source>
        <dbReference type="EMBL" id="SMX53610.1"/>
    </source>
</evidence>
<dbReference type="AlphaFoldDB" id="A0A1Y6K6E8"/>
<dbReference type="InterPro" id="IPR019981">
    <property type="entry name" value="Ribosomal_uS11_bac-type"/>
</dbReference>
<evidence type="ECO:0000256" key="2">
    <source>
        <dbReference type="ARBA" id="ARBA00022730"/>
    </source>
</evidence>
<keyword evidence="2 7" id="KW-0699">rRNA-binding</keyword>
<dbReference type="EMBL" id="LT859958">
    <property type="protein sequence ID" value="SMX53610.1"/>
    <property type="molecule type" value="Genomic_DNA"/>
</dbReference>
<comment type="function">
    <text evidence="7">Located on the platform of the 30S subunit, it bridges several disparate RNA helices of the 16S rRNA. Forms part of the Shine-Dalgarno cleft in the 70S ribosome.</text>
</comment>
<organism evidence="9 10">
    <name type="scientific">Candidatus Brevifilum fermentans</name>
    <dbReference type="NCBI Taxonomy" id="1986204"/>
    <lineage>
        <taxon>Bacteria</taxon>
        <taxon>Bacillati</taxon>
        <taxon>Chloroflexota</taxon>
        <taxon>Anaerolineae</taxon>
        <taxon>Anaerolineales</taxon>
        <taxon>Anaerolineaceae</taxon>
        <taxon>Candidatus Brevifilum</taxon>
    </lineage>
</organism>
<dbReference type="Pfam" id="PF00411">
    <property type="entry name" value="Ribosomal_S11"/>
    <property type="match status" value="1"/>
</dbReference>
<dbReference type="GO" id="GO:1990904">
    <property type="term" value="C:ribonucleoprotein complex"/>
    <property type="evidence" value="ECO:0007669"/>
    <property type="project" value="UniProtKB-KW"/>
</dbReference>
<keyword evidence="5 7" id="KW-0687">Ribonucleoprotein</keyword>
<reference evidence="10" key="1">
    <citation type="submission" date="2017-05" db="EMBL/GenBank/DDBJ databases">
        <authorList>
            <person name="Kirkegaard R."/>
            <person name="Mcilroy J S."/>
        </authorList>
    </citation>
    <scope>NUCLEOTIDE SEQUENCE [LARGE SCALE GENOMIC DNA]</scope>
</reference>
<evidence type="ECO:0000256" key="8">
    <source>
        <dbReference type="RuleBase" id="RU003629"/>
    </source>
</evidence>
<comment type="subunit">
    <text evidence="7">Part of the 30S ribosomal subunit. Interacts with proteins S7 and S18. Binds to IF-3.</text>
</comment>
<accession>A0A1Y6K6E8</accession>
<dbReference type="NCBIfam" id="NF003698">
    <property type="entry name" value="PRK05309.1"/>
    <property type="match status" value="1"/>
</dbReference>
<dbReference type="InterPro" id="IPR036967">
    <property type="entry name" value="Ribosomal_uS11_sf"/>
</dbReference>
<dbReference type="InterPro" id="IPR001971">
    <property type="entry name" value="Ribosomal_uS11"/>
</dbReference>
<evidence type="ECO:0000256" key="6">
    <source>
        <dbReference type="ARBA" id="ARBA00035160"/>
    </source>
</evidence>
<evidence type="ECO:0000256" key="5">
    <source>
        <dbReference type="ARBA" id="ARBA00023274"/>
    </source>
</evidence>
<evidence type="ECO:0000256" key="1">
    <source>
        <dbReference type="ARBA" id="ARBA00006194"/>
    </source>
</evidence>
<dbReference type="RefSeq" id="WP_087861538.1">
    <property type="nucleotide sequence ID" value="NZ_LT859958.1"/>
</dbReference>
<dbReference type="Proteomes" id="UP000195514">
    <property type="component" value="Chromosome I"/>
</dbReference>
<protein>
    <recommendedName>
        <fullName evidence="6 7">Small ribosomal subunit protein uS11</fullName>
    </recommendedName>
</protein>
<dbReference type="FunFam" id="3.30.420.80:FF:000010">
    <property type="entry name" value="30S ribosomal protein S11"/>
    <property type="match status" value="1"/>
</dbReference>
<dbReference type="PIRSF" id="PIRSF002131">
    <property type="entry name" value="Ribosomal_S11"/>
    <property type="match status" value="1"/>
</dbReference>
<dbReference type="PROSITE" id="PS00054">
    <property type="entry name" value="RIBOSOMAL_S11"/>
    <property type="match status" value="1"/>
</dbReference>
<evidence type="ECO:0000256" key="4">
    <source>
        <dbReference type="ARBA" id="ARBA00022980"/>
    </source>
</evidence>
<dbReference type="OrthoDB" id="9806415at2"/>
<dbReference type="HAMAP" id="MF_01310">
    <property type="entry name" value="Ribosomal_uS11"/>
    <property type="match status" value="1"/>
</dbReference>
<gene>
    <name evidence="7 9" type="primary">rpsK</name>
    <name evidence="9" type="ORF">CFX1CAM_0544</name>
</gene>
<proteinExistence type="inferred from homology"/>
<dbReference type="GO" id="GO:0019843">
    <property type="term" value="F:rRNA binding"/>
    <property type="evidence" value="ECO:0007669"/>
    <property type="project" value="UniProtKB-UniRule"/>
</dbReference>